<dbReference type="Proteomes" id="UP000321947">
    <property type="component" value="Unassembled WGS sequence"/>
</dbReference>
<reference evidence="3 4" key="1">
    <citation type="submission" date="2019-08" db="EMBL/GenBank/DDBJ databases">
        <title>Draft genome sequences of two oriental melons (Cucumis melo L. var makuwa).</title>
        <authorList>
            <person name="Kwon S.-Y."/>
        </authorList>
    </citation>
    <scope>NUCLEOTIDE SEQUENCE [LARGE SCALE GENOMIC DNA]</scope>
    <source>
        <strain evidence="4">cv. Chang Bougi</strain>
        <strain evidence="3">cv. SW 3</strain>
        <tissue evidence="2">Leaf</tissue>
    </source>
</reference>
<evidence type="ECO:0000313" key="2">
    <source>
        <dbReference type="EMBL" id="TYK21838.1"/>
    </source>
</evidence>
<comment type="caution">
    <text evidence="2">The sequence shown here is derived from an EMBL/GenBank/DDBJ whole genome shotgun (WGS) entry which is preliminary data.</text>
</comment>
<name>A0A5D3DEG5_CUCMM</name>
<accession>A0A5D3DEG5</accession>
<dbReference type="EMBL" id="SSTD01005533">
    <property type="protein sequence ID" value="TYK21838.1"/>
    <property type="molecule type" value="Genomic_DNA"/>
</dbReference>
<evidence type="ECO:0000313" key="1">
    <source>
        <dbReference type="EMBL" id="KAA0035224.1"/>
    </source>
</evidence>
<dbReference type="EMBL" id="SSTE01020187">
    <property type="protein sequence ID" value="KAA0035224.1"/>
    <property type="molecule type" value="Genomic_DNA"/>
</dbReference>
<dbReference type="AlphaFoldDB" id="A0A5D3DEG5"/>
<proteinExistence type="predicted"/>
<evidence type="ECO:0000313" key="3">
    <source>
        <dbReference type="Proteomes" id="UP000321393"/>
    </source>
</evidence>
<organism evidence="2 4">
    <name type="scientific">Cucumis melo var. makuwa</name>
    <name type="common">Oriental melon</name>
    <dbReference type="NCBI Taxonomy" id="1194695"/>
    <lineage>
        <taxon>Eukaryota</taxon>
        <taxon>Viridiplantae</taxon>
        <taxon>Streptophyta</taxon>
        <taxon>Embryophyta</taxon>
        <taxon>Tracheophyta</taxon>
        <taxon>Spermatophyta</taxon>
        <taxon>Magnoliopsida</taxon>
        <taxon>eudicotyledons</taxon>
        <taxon>Gunneridae</taxon>
        <taxon>Pentapetalae</taxon>
        <taxon>rosids</taxon>
        <taxon>fabids</taxon>
        <taxon>Cucurbitales</taxon>
        <taxon>Cucurbitaceae</taxon>
        <taxon>Benincaseae</taxon>
        <taxon>Cucumis</taxon>
    </lineage>
</organism>
<sequence length="90" mass="10218">MDCVVRRDHQSGIDIDIDMIRVIRQDHSHPDCLSVSFGYTKNQIVLVIPLGSPKTRFVPTGSKIACVWERASLGAKVKIEERWRATEKDP</sequence>
<dbReference type="Proteomes" id="UP000321393">
    <property type="component" value="Unassembled WGS sequence"/>
</dbReference>
<gene>
    <name evidence="2" type="ORF">E5676_scaffold991G00650</name>
    <name evidence="1" type="ORF">E6C27_scaffold346G00560</name>
</gene>
<protein>
    <submittedName>
        <fullName evidence="2">Uncharacterized protein</fullName>
    </submittedName>
</protein>
<evidence type="ECO:0000313" key="4">
    <source>
        <dbReference type="Proteomes" id="UP000321947"/>
    </source>
</evidence>